<dbReference type="GO" id="GO:0016301">
    <property type="term" value="F:kinase activity"/>
    <property type="evidence" value="ECO:0007669"/>
    <property type="project" value="UniProtKB-KW"/>
</dbReference>
<feature type="signal peptide" evidence="2">
    <location>
        <begin position="1"/>
        <end position="28"/>
    </location>
</feature>
<evidence type="ECO:0000313" key="4">
    <source>
        <dbReference type="EMBL" id="MBX28964.1"/>
    </source>
</evidence>
<dbReference type="InterPro" id="IPR001223">
    <property type="entry name" value="Glyco_hydro18_cat"/>
</dbReference>
<feature type="chain" id="PRO_5015134998" evidence="2">
    <location>
        <begin position="29"/>
        <end position="171"/>
    </location>
</feature>
<dbReference type="Gene3D" id="3.20.20.80">
    <property type="entry name" value="Glycosidases"/>
    <property type="match status" value="1"/>
</dbReference>
<reference evidence="4" key="1">
    <citation type="submission" date="2018-02" db="EMBL/GenBank/DDBJ databases">
        <title>Rhizophora mucronata_Transcriptome.</title>
        <authorList>
            <person name="Meera S.P."/>
            <person name="Sreeshan A."/>
            <person name="Augustine A."/>
        </authorList>
    </citation>
    <scope>NUCLEOTIDE SEQUENCE</scope>
    <source>
        <tissue evidence="4">Leaf</tissue>
    </source>
</reference>
<feature type="domain" description="GH18" evidence="3">
    <location>
        <begin position="31"/>
        <end position="171"/>
    </location>
</feature>
<proteinExistence type="predicted"/>
<keyword evidence="4" id="KW-0675">Receptor</keyword>
<keyword evidence="4" id="KW-0418">Kinase</keyword>
<keyword evidence="2" id="KW-0732">Signal</keyword>
<keyword evidence="4" id="KW-0430">Lectin</keyword>
<feature type="transmembrane region" description="Helical" evidence="1">
    <location>
        <begin position="125"/>
        <end position="147"/>
    </location>
</feature>
<dbReference type="AlphaFoldDB" id="A0A2P2MFJ6"/>
<dbReference type="PROSITE" id="PS51910">
    <property type="entry name" value="GH18_2"/>
    <property type="match status" value="1"/>
</dbReference>
<accession>A0A2P2MFJ6</accession>
<keyword evidence="4" id="KW-0808">Transferase</keyword>
<name>A0A2P2MFJ6_RHIMU</name>
<keyword evidence="1" id="KW-1133">Transmembrane helix</keyword>
<keyword evidence="1" id="KW-0472">Membrane</keyword>
<protein>
    <submittedName>
        <fullName evidence="4">L-type lectin-domain containing receptor kinase IX.2-like isoform X4</fullName>
    </submittedName>
</protein>
<dbReference type="GO" id="GO:0005975">
    <property type="term" value="P:carbohydrate metabolic process"/>
    <property type="evidence" value="ECO:0007669"/>
    <property type="project" value="InterPro"/>
</dbReference>
<dbReference type="EMBL" id="GGEC01048480">
    <property type="protein sequence ID" value="MBX28964.1"/>
    <property type="molecule type" value="Transcribed_RNA"/>
</dbReference>
<keyword evidence="1" id="KW-0812">Transmembrane</keyword>
<dbReference type="GO" id="GO:0030246">
    <property type="term" value="F:carbohydrate binding"/>
    <property type="evidence" value="ECO:0007669"/>
    <property type="project" value="UniProtKB-KW"/>
</dbReference>
<evidence type="ECO:0000259" key="3">
    <source>
        <dbReference type="PROSITE" id="PS51910"/>
    </source>
</evidence>
<sequence length="171" mass="18924">MAARNITNTIIIFSLFTSLSFQFHGSTAQNWVKAGYWYAPGDYPIPDINSALFTHLLCAFANVSSATYELSIPSTLQRKFSIFTDIVKRKNPSVTTLLSIWNGQAQTAQSILAQGEAAGGGKRRLLLIVLIPVALFVVLCASIMFCYRSRVFARKGNSYQFCGAKFSITYK</sequence>
<organism evidence="4">
    <name type="scientific">Rhizophora mucronata</name>
    <name type="common">Asiatic mangrove</name>
    <dbReference type="NCBI Taxonomy" id="61149"/>
    <lineage>
        <taxon>Eukaryota</taxon>
        <taxon>Viridiplantae</taxon>
        <taxon>Streptophyta</taxon>
        <taxon>Embryophyta</taxon>
        <taxon>Tracheophyta</taxon>
        <taxon>Spermatophyta</taxon>
        <taxon>Magnoliopsida</taxon>
        <taxon>eudicotyledons</taxon>
        <taxon>Gunneridae</taxon>
        <taxon>Pentapetalae</taxon>
        <taxon>rosids</taxon>
        <taxon>fabids</taxon>
        <taxon>Malpighiales</taxon>
        <taxon>Rhizophoraceae</taxon>
        <taxon>Rhizophora</taxon>
    </lineage>
</organism>
<dbReference type="SUPFAM" id="SSF51445">
    <property type="entry name" value="(Trans)glycosidases"/>
    <property type="match status" value="1"/>
</dbReference>
<evidence type="ECO:0000256" key="1">
    <source>
        <dbReference type="SAM" id="Phobius"/>
    </source>
</evidence>
<dbReference type="InterPro" id="IPR017853">
    <property type="entry name" value="GH"/>
</dbReference>
<evidence type="ECO:0000256" key="2">
    <source>
        <dbReference type="SAM" id="SignalP"/>
    </source>
</evidence>